<dbReference type="Proteomes" id="UP001279734">
    <property type="component" value="Unassembled WGS sequence"/>
</dbReference>
<comment type="caution">
    <text evidence="1">The sequence shown here is derived from an EMBL/GenBank/DDBJ whole genome shotgun (WGS) entry which is preliminary data.</text>
</comment>
<sequence>MADNNKITCEIRTWTGADPHATKVKLCSSFNFISSIPTLNFEHDCLVYSNFNVINDETWLMSNASIVDAAASDTDETDIGSSIMDCVRKYCGRNDRNHIYSSTRMAQHLRLGTVVGASPVIQATPSSPALPHVPAIQRDSDQNNSVKFPIALRSVYTVCHQRLLSDFPIMMLTCGAN</sequence>
<dbReference type="AlphaFoldDB" id="A0AAD3P795"/>
<name>A0AAD3P795_NEPGR</name>
<reference evidence="1" key="1">
    <citation type="submission" date="2023-05" db="EMBL/GenBank/DDBJ databases">
        <title>Nepenthes gracilis genome sequencing.</title>
        <authorList>
            <person name="Fukushima K."/>
        </authorList>
    </citation>
    <scope>NUCLEOTIDE SEQUENCE</scope>
    <source>
        <strain evidence="1">SING2019-196</strain>
    </source>
</reference>
<organism evidence="1 2">
    <name type="scientific">Nepenthes gracilis</name>
    <name type="common">Slender pitcher plant</name>
    <dbReference type="NCBI Taxonomy" id="150966"/>
    <lineage>
        <taxon>Eukaryota</taxon>
        <taxon>Viridiplantae</taxon>
        <taxon>Streptophyta</taxon>
        <taxon>Embryophyta</taxon>
        <taxon>Tracheophyta</taxon>
        <taxon>Spermatophyta</taxon>
        <taxon>Magnoliopsida</taxon>
        <taxon>eudicotyledons</taxon>
        <taxon>Gunneridae</taxon>
        <taxon>Pentapetalae</taxon>
        <taxon>Caryophyllales</taxon>
        <taxon>Nepenthaceae</taxon>
        <taxon>Nepenthes</taxon>
    </lineage>
</organism>
<gene>
    <name evidence="1" type="ORF">Nepgr_002556</name>
</gene>
<protein>
    <submittedName>
        <fullName evidence="1">Uncharacterized protein</fullName>
    </submittedName>
</protein>
<evidence type="ECO:0000313" key="1">
    <source>
        <dbReference type="EMBL" id="GMH00717.1"/>
    </source>
</evidence>
<proteinExistence type="predicted"/>
<accession>A0AAD3P795</accession>
<keyword evidence="2" id="KW-1185">Reference proteome</keyword>
<dbReference type="EMBL" id="BSYO01000002">
    <property type="protein sequence ID" value="GMH00717.1"/>
    <property type="molecule type" value="Genomic_DNA"/>
</dbReference>
<evidence type="ECO:0000313" key="2">
    <source>
        <dbReference type="Proteomes" id="UP001279734"/>
    </source>
</evidence>